<keyword evidence="3" id="KW-1185">Reference proteome</keyword>
<gene>
    <name evidence="2" type="ORF">HNR55_001992</name>
</gene>
<dbReference type="Proteomes" id="UP000578000">
    <property type="component" value="Unassembled WGS sequence"/>
</dbReference>
<dbReference type="AlphaFoldDB" id="A0A841QFR1"/>
<proteinExistence type="predicted"/>
<sequence length="32" mass="3793">MMGDLEAIIFFVPFLYLSFYIIAFSVIKKMFP</sequence>
<comment type="caution">
    <text evidence="2">The sequence shown here is derived from an EMBL/GenBank/DDBJ whole genome shotgun (WGS) entry which is preliminary data.</text>
</comment>
<name>A0A841QFR1_9PROT</name>
<reference evidence="2 3" key="1">
    <citation type="submission" date="2020-08" db="EMBL/GenBank/DDBJ databases">
        <title>Genomic Encyclopedia of Type Strains, Phase IV (KMG-IV): sequencing the most valuable type-strain genomes for metagenomic binning, comparative biology and taxonomic classification.</title>
        <authorList>
            <person name="Goeker M."/>
        </authorList>
    </citation>
    <scope>NUCLEOTIDE SEQUENCE [LARGE SCALE GENOMIC DNA]</scope>
    <source>
        <strain evidence="2 3">DSM 4491</strain>
    </source>
</reference>
<protein>
    <submittedName>
        <fullName evidence="2">Uncharacterized protein</fullName>
    </submittedName>
</protein>
<evidence type="ECO:0000313" key="3">
    <source>
        <dbReference type="Proteomes" id="UP000578000"/>
    </source>
</evidence>
<evidence type="ECO:0000313" key="2">
    <source>
        <dbReference type="EMBL" id="MBB6457401.1"/>
    </source>
</evidence>
<dbReference type="EMBL" id="JACHIE010000007">
    <property type="protein sequence ID" value="MBB6457401.1"/>
    <property type="molecule type" value="Genomic_DNA"/>
</dbReference>
<accession>A0A841QFR1</accession>
<keyword evidence="1" id="KW-0812">Transmembrane</keyword>
<keyword evidence="1" id="KW-1133">Transmembrane helix</keyword>
<organism evidence="2 3">
    <name type="scientific">Acetobacter lovaniensis</name>
    <dbReference type="NCBI Taxonomy" id="104100"/>
    <lineage>
        <taxon>Bacteria</taxon>
        <taxon>Pseudomonadati</taxon>
        <taxon>Pseudomonadota</taxon>
        <taxon>Alphaproteobacteria</taxon>
        <taxon>Acetobacterales</taxon>
        <taxon>Acetobacteraceae</taxon>
        <taxon>Acetobacter</taxon>
    </lineage>
</organism>
<evidence type="ECO:0000256" key="1">
    <source>
        <dbReference type="SAM" id="Phobius"/>
    </source>
</evidence>
<keyword evidence="1" id="KW-0472">Membrane</keyword>
<feature type="transmembrane region" description="Helical" evidence="1">
    <location>
        <begin position="7"/>
        <end position="27"/>
    </location>
</feature>